<reference evidence="2" key="1">
    <citation type="submission" date="2017-09" db="EMBL/GenBank/DDBJ databases">
        <authorList>
            <person name="Varghese N."/>
            <person name="Submissions S."/>
        </authorList>
    </citation>
    <scope>NUCLEOTIDE SEQUENCE [LARGE SCALE GENOMIC DNA]</scope>
    <source>
        <strain evidence="2">DSM 29961</strain>
    </source>
</reference>
<dbReference type="RefSeq" id="WP_097126281.1">
    <property type="nucleotide sequence ID" value="NZ_OCNH01000002.1"/>
</dbReference>
<dbReference type="Proteomes" id="UP000219452">
    <property type="component" value="Unassembled WGS sequence"/>
</dbReference>
<sequence>MNQPFYQFTTSKEVLRFNFISVGHRTIHKVIIYQKLPPPNLYNLVLADIDKYNQLDDFSISDNGDRDKILATVIQTMFVFFEQYPNASVSFVGSTPARTRLYQAAIARELDVATQRLAIYGLVNGIPEPFERNKSYSGFVIFQKHL</sequence>
<name>A0A286FYS2_9BACT</name>
<gene>
    <name evidence="1" type="ORF">SAMN06269250_2645</name>
</gene>
<dbReference type="OrthoDB" id="1343312at2"/>
<dbReference type="Pfam" id="PF22028">
    <property type="entry name" value="DUF6934"/>
    <property type="match status" value="1"/>
</dbReference>
<proteinExistence type="predicted"/>
<dbReference type="InterPro" id="IPR053865">
    <property type="entry name" value="DUF6934"/>
</dbReference>
<keyword evidence="2" id="KW-1185">Reference proteome</keyword>
<organism evidence="1 2">
    <name type="scientific">Spirosoma fluviale</name>
    <dbReference type="NCBI Taxonomy" id="1597977"/>
    <lineage>
        <taxon>Bacteria</taxon>
        <taxon>Pseudomonadati</taxon>
        <taxon>Bacteroidota</taxon>
        <taxon>Cytophagia</taxon>
        <taxon>Cytophagales</taxon>
        <taxon>Cytophagaceae</taxon>
        <taxon>Spirosoma</taxon>
    </lineage>
</organism>
<evidence type="ECO:0000313" key="1">
    <source>
        <dbReference type="EMBL" id="SOD88393.1"/>
    </source>
</evidence>
<evidence type="ECO:0000313" key="2">
    <source>
        <dbReference type="Proteomes" id="UP000219452"/>
    </source>
</evidence>
<dbReference type="EMBL" id="OCNH01000002">
    <property type="protein sequence ID" value="SOD88393.1"/>
    <property type="molecule type" value="Genomic_DNA"/>
</dbReference>
<protein>
    <submittedName>
        <fullName evidence="1">Uncharacterized protein</fullName>
    </submittedName>
</protein>
<dbReference type="AlphaFoldDB" id="A0A286FYS2"/>
<accession>A0A286FYS2</accession>